<feature type="region of interest" description="Disordered" evidence="1">
    <location>
        <begin position="555"/>
        <end position="587"/>
    </location>
</feature>
<feature type="region of interest" description="Disordered" evidence="1">
    <location>
        <begin position="334"/>
        <end position="367"/>
    </location>
</feature>
<feature type="region of interest" description="Disordered" evidence="1">
    <location>
        <begin position="951"/>
        <end position="1017"/>
    </location>
</feature>
<comment type="caution">
    <text evidence="3">The sequence shown here is derived from an EMBL/GenBank/DDBJ whole genome shotgun (WGS) entry which is preliminary data.</text>
</comment>
<gene>
    <name evidence="3" type="ORF">SLS55_006601</name>
</gene>
<evidence type="ECO:0000259" key="2">
    <source>
        <dbReference type="Pfam" id="PF13640"/>
    </source>
</evidence>
<keyword evidence="4" id="KW-1185">Reference proteome</keyword>
<dbReference type="InterPro" id="IPR044862">
    <property type="entry name" value="Pro_4_hyd_alph_FE2OG_OXY"/>
</dbReference>
<dbReference type="Pfam" id="PF13640">
    <property type="entry name" value="2OG-FeII_Oxy_3"/>
    <property type="match status" value="1"/>
</dbReference>
<dbReference type="Proteomes" id="UP001430584">
    <property type="component" value="Unassembled WGS sequence"/>
</dbReference>
<feature type="domain" description="Prolyl 4-hydroxylase alpha subunit Fe(2+) 2OG dioxygenase" evidence="2">
    <location>
        <begin position="156"/>
        <end position="239"/>
    </location>
</feature>
<feature type="compositionally biased region" description="Acidic residues" evidence="1">
    <location>
        <begin position="339"/>
        <end position="361"/>
    </location>
</feature>
<dbReference type="PANTHER" id="PTHR33099">
    <property type="entry name" value="FE2OG DIOXYGENASE DOMAIN-CONTAINING PROTEIN"/>
    <property type="match status" value="1"/>
</dbReference>
<evidence type="ECO:0000313" key="4">
    <source>
        <dbReference type="Proteomes" id="UP001430584"/>
    </source>
</evidence>
<dbReference type="GeneID" id="92010686"/>
<name>A0ABR3CFR9_9PEZI</name>
<feature type="compositionally biased region" description="Basic and acidic residues" evidence="1">
    <location>
        <begin position="983"/>
        <end position="995"/>
    </location>
</feature>
<reference evidence="3 4" key="1">
    <citation type="submission" date="2024-02" db="EMBL/GenBank/DDBJ databases">
        <title>De novo assembly and annotation of 12 fungi associated with fruit tree decline syndrome in Ontario, Canada.</title>
        <authorList>
            <person name="Sulman M."/>
            <person name="Ellouze W."/>
            <person name="Ilyukhin E."/>
        </authorList>
    </citation>
    <scope>NUCLEOTIDE SEQUENCE [LARGE SCALE GENOMIC DNA]</scope>
    <source>
        <strain evidence="3 4">FDS-637</strain>
    </source>
</reference>
<dbReference type="EMBL" id="JAJVCZ030000006">
    <property type="protein sequence ID" value="KAL0259096.1"/>
    <property type="molecule type" value="Genomic_DNA"/>
</dbReference>
<proteinExistence type="predicted"/>
<organism evidence="3 4">
    <name type="scientific">Diplodia seriata</name>
    <dbReference type="NCBI Taxonomy" id="420778"/>
    <lineage>
        <taxon>Eukaryota</taxon>
        <taxon>Fungi</taxon>
        <taxon>Dikarya</taxon>
        <taxon>Ascomycota</taxon>
        <taxon>Pezizomycotina</taxon>
        <taxon>Dothideomycetes</taxon>
        <taxon>Dothideomycetes incertae sedis</taxon>
        <taxon>Botryosphaeriales</taxon>
        <taxon>Botryosphaeriaceae</taxon>
        <taxon>Diplodia</taxon>
    </lineage>
</organism>
<dbReference type="PANTHER" id="PTHR33099:SF7">
    <property type="entry name" value="MYND-TYPE DOMAIN-CONTAINING PROTEIN"/>
    <property type="match status" value="1"/>
</dbReference>
<sequence length="1029" mass="116673">MAEIVDLGSASESESEAAYSDVSSSCDVDPWEVRANLVDLLDNVKSPGTFACSMNLKTDFVDPKITVGGVGPVQLPLTPDAARAIAQACHQAPFGRGEETVVDPSVRNTWELNPGNFSITEPNWNDKFLPKVLRDVGNELGVFSNCRSFHCELYKMLLYEQGAMFKPHRDSEKTPGMFGTLVICLPSPHEGGDVHTSHAKHSKVLKSSDCTSSIMAWYSDVEHEVKEVTAGYRWVLTYNLIADGPIGSVSAAANSADRIELRRNLKAWKTELTFDPSYRNRLVHLLSHRYTDASLQLSSLKGGDRKVANLLKESCDSVGFKLFLASFERMRFGQAEPNSSDDDDDEYRYPYDEDWDEEEDEPPARERSQHFIEEELESSLKLTRVIELSGTEVAQDIDIKSEDVIQEDALDDYVLDHEDYEGYTGNAGCTATHWYRMTALVIVPQEHVARFLLSQFDFSYSSRFSLLDQEEKQPREQRLRNLIRHLKTQHRMNASEENCRATLVDVCRYALDLQRKKPDAKNGSGPFSLEQALPRAYNIFSWDKYLDYLMSWPSTHEDDEDDEDVEDDDEDDDEYDEDPDTKPWADEKMGEVLQKTSKIWLEDSPILAEILRWETNGGGKHARALQLLLEHSKNTPAMVHFLTSFREQYLDKPEEMDIGIFKPVLNSMLHWFTLSMDPRTVRLDAAYDKGGQRLPLMEGRTLASLLLCLRDAGFDVELNELARKIKAEASRMNVLDLNLMVSPFLERLAAGSPWHAPADVMSQPFRSLFETLLEQCALRYVGKEPKGPDWSTPELKCRCLDCREMNEFLRDPNQRVIRWKATKKERRHLHEELNDTSCEHRTDHARDPNTMVVKKTIDKSKENKKSWDRRMDEFAMHLGTVNMHVNLRQIFGEDLQILRSAVGTADTGPSGTGPPVVPLTDTSLALASKRMDKPAGRMQGTARWVEDTAQPLASTSGNSQRLPATPGPSNMRGSASTPMKNTPESREAVKRKASEIESVDLTPLRNTEEMRREVRQRTTDVEVLDLTAD</sequence>
<dbReference type="RefSeq" id="XP_066632125.1">
    <property type="nucleotide sequence ID" value="XM_066778030.1"/>
</dbReference>
<dbReference type="Gene3D" id="2.60.120.620">
    <property type="entry name" value="q2cbj1_9rhob like domain"/>
    <property type="match status" value="1"/>
</dbReference>
<feature type="compositionally biased region" description="Acidic residues" evidence="1">
    <location>
        <begin position="557"/>
        <end position="579"/>
    </location>
</feature>
<feature type="compositionally biased region" description="Basic and acidic residues" evidence="1">
    <location>
        <begin position="1006"/>
        <end position="1017"/>
    </location>
</feature>
<accession>A0ABR3CFR9</accession>
<evidence type="ECO:0000313" key="3">
    <source>
        <dbReference type="EMBL" id="KAL0259096.1"/>
    </source>
</evidence>
<evidence type="ECO:0000256" key="1">
    <source>
        <dbReference type="SAM" id="MobiDB-lite"/>
    </source>
</evidence>
<protein>
    <recommendedName>
        <fullName evidence="2">Prolyl 4-hydroxylase alpha subunit Fe(2+) 2OG dioxygenase domain-containing protein</fullName>
    </recommendedName>
</protein>
<feature type="compositionally biased region" description="Polar residues" evidence="1">
    <location>
        <begin position="951"/>
        <end position="982"/>
    </location>
</feature>